<gene>
    <name evidence="4" type="ORF">P0Y53_00290</name>
</gene>
<evidence type="ECO:0000259" key="3">
    <source>
        <dbReference type="Pfam" id="PF11827"/>
    </source>
</evidence>
<evidence type="ECO:0000256" key="2">
    <source>
        <dbReference type="SAM" id="SignalP"/>
    </source>
</evidence>
<sequence>MKKIVNTLLPVSILFFAACGNSTEADHSHDGHNHDAAGHSHTAPADSTKQAATIQLKDDKLNAVYLQYDQLTKALINGQLAEAKIAGNAIETGAKEIPGASAIQASAGKITNATDLEAQRVAYSALSNELISLVKKSGLNSGQLYVDYCPMALNDKGGYWLSTVKEIRNPYFGDKMMSCGEVKDSIGQ</sequence>
<evidence type="ECO:0000256" key="1">
    <source>
        <dbReference type="SAM" id="MobiDB-lite"/>
    </source>
</evidence>
<dbReference type="PROSITE" id="PS51257">
    <property type="entry name" value="PROKAR_LIPOPROTEIN"/>
    <property type="match status" value="1"/>
</dbReference>
<evidence type="ECO:0000313" key="5">
    <source>
        <dbReference type="Proteomes" id="UP001220610"/>
    </source>
</evidence>
<evidence type="ECO:0000313" key="4">
    <source>
        <dbReference type="EMBL" id="WEK35922.1"/>
    </source>
</evidence>
<dbReference type="AlphaFoldDB" id="A0AAJ5WSK9"/>
<name>A0AAJ5WSK9_9BACT</name>
<reference evidence="4" key="1">
    <citation type="submission" date="2023-03" db="EMBL/GenBank/DDBJ databases">
        <title>Andean soil-derived lignocellulolytic bacterial consortium as a source of novel taxa and putative plastic-active enzymes.</title>
        <authorList>
            <person name="Diaz-Garcia L."/>
            <person name="Chuvochina M."/>
            <person name="Feuerriegel G."/>
            <person name="Bunk B."/>
            <person name="Sproer C."/>
            <person name="Streit W.R."/>
            <person name="Rodriguez L.M."/>
            <person name="Overmann J."/>
            <person name="Jimenez D.J."/>
        </authorList>
    </citation>
    <scope>NUCLEOTIDE SEQUENCE</scope>
    <source>
        <strain evidence="4">MAG 7</strain>
    </source>
</reference>
<organism evidence="4 5">
    <name type="scientific">Candidatus Pseudobacter hemicellulosilyticus</name>
    <dbReference type="NCBI Taxonomy" id="3121375"/>
    <lineage>
        <taxon>Bacteria</taxon>
        <taxon>Pseudomonadati</taxon>
        <taxon>Bacteroidota</taxon>
        <taxon>Chitinophagia</taxon>
        <taxon>Chitinophagales</taxon>
        <taxon>Chitinophagaceae</taxon>
        <taxon>Pseudobacter</taxon>
    </lineage>
</organism>
<dbReference type="Proteomes" id="UP001220610">
    <property type="component" value="Chromosome"/>
</dbReference>
<feature type="signal peptide" evidence="2">
    <location>
        <begin position="1"/>
        <end position="17"/>
    </location>
</feature>
<keyword evidence="2" id="KW-0732">Signal</keyword>
<dbReference type="Pfam" id="PF11827">
    <property type="entry name" value="DUF3347"/>
    <property type="match status" value="1"/>
</dbReference>
<dbReference type="InterPro" id="IPR021782">
    <property type="entry name" value="DUF3347"/>
</dbReference>
<proteinExistence type="predicted"/>
<feature type="domain" description="DUF3347" evidence="3">
    <location>
        <begin position="64"/>
        <end position="141"/>
    </location>
</feature>
<accession>A0AAJ5WSK9</accession>
<feature type="region of interest" description="Disordered" evidence="1">
    <location>
        <begin position="24"/>
        <end position="49"/>
    </location>
</feature>
<feature type="chain" id="PRO_5042608737" evidence="2">
    <location>
        <begin position="18"/>
        <end position="188"/>
    </location>
</feature>
<protein>
    <submittedName>
        <fullName evidence="4">DUF3347 domain-containing protein</fullName>
    </submittedName>
</protein>
<dbReference type="EMBL" id="CP119311">
    <property type="protein sequence ID" value="WEK35922.1"/>
    <property type="molecule type" value="Genomic_DNA"/>
</dbReference>
<feature type="compositionally biased region" description="Basic and acidic residues" evidence="1">
    <location>
        <begin position="24"/>
        <end position="38"/>
    </location>
</feature>